<evidence type="ECO:0000256" key="1">
    <source>
        <dbReference type="SAM" id="Phobius"/>
    </source>
</evidence>
<reference evidence="4" key="1">
    <citation type="submission" date="2018-12" db="EMBL/GenBank/DDBJ databases">
        <title>Tengunoibacter tsumagoiensis gen. nov., sp. nov., Dictyobacter kobayashii sp. nov., D. alpinus sp. nov., and D. joshuensis sp. nov. and description of Dictyobacteraceae fam. nov. within the order Ktedonobacterales isolated from Tengu-no-mugimeshi.</title>
        <authorList>
            <person name="Wang C.M."/>
            <person name="Zheng Y."/>
            <person name="Sakai Y."/>
            <person name="Toyoda A."/>
            <person name="Minakuchi Y."/>
            <person name="Abe K."/>
            <person name="Yokota A."/>
            <person name="Yabe S."/>
        </authorList>
    </citation>
    <scope>NUCLEOTIDE SEQUENCE [LARGE SCALE GENOMIC DNA]</scope>
    <source>
        <strain evidence="4">Uno16</strain>
    </source>
</reference>
<dbReference type="InterPro" id="IPR029059">
    <property type="entry name" value="AB_hydrolase_5"/>
</dbReference>
<organism evidence="3 4">
    <name type="scientific">Dictyobacter alpinus</name>
    <dbReference type="NCBI Taxonomy" id="2014873"/>
    <lineage>
        <taxon>Bacteria</taxon>
        <taxon>Bacillati</taxon>
        <taxon>Chloroflexota</taxon>
        <taxon>Ktedonobacteria</taxon>
        <taxon>Ktedonobacterales</taxon>
        <taxon>Dictyobacteraceae</taxon>
        <taxon>Dictyobacter</taxon>
    </lineage>
</organism>
<keyword evidence="4" id="KW-1185">Reference proteome</keyword>
<keyword evidence="1" id="KW-0472">Membrane</keyword>
<evidence type="ECO:0000259" key="2">
    <source>
        <dbReference type="Pfam" id="PF12695"/>
    </source>
</evidence>
<dbReference type="RefSeq" id="WP_161981950.1">
    <property type="nucleotide sequence ID" value="NZ_BIFT01000001.1"/>
</dbReference>
<dbReference type="Gene3D" id="3.40.50.1820">
    <property type="entry name" value="alpha/beta hydrolase"/>
    <property type="match status" value="1"/>
</dbReference>
<dbReference type="EMBL" id="BIFT01000001">
    <property type="protein sequence ID" value="GCE25521.1"/>
    <property type="molecule type" value="Genomic_DNA"/>
</dbReference>
<comment type="caution">
    <text evidence="3">The sequence shown here is derived from an EMBL/GenBank/DDBJ whole genome shotgun (WGS) entry which is preliminary data.</text>
</comment>
<feature type="domain" description="Alpha/beta hydrolase fold-5" evidence="2">
    <location>
        <begin position="68"/>
        <end position="228"/>
    </location>
</feature>
<proteinExistence type="predicted"/>
<evidence type="ECO:0000313" key="4">
    <source>
        <dbReference type="Proteomes" id="UP000287171"/>
    </source>
</evidence>
<name>A0A402B2E0_9CHLR</name>
<keyword evidence="1" id="KW-0812">Transmembrane</keyword>
<keyword evidence="1" id="KW-1133">Transmembrane helix</keyword>
<evidence type="ECO:0000313" key="3">
    <source>
        <dbReference type="EMBL" id="GCE25521.1"/>
    </source>
</evidence>
<dbReference type="GO" id="GO:0016787">
    <property type="term" value="F:hydrolase activity"/>
    <property type="evidence" value="ECO:0007669"/>
    <property type="project" value="InterPro"/>
</dbReference>
<dbReference type="InterPro" id="IPR029058">
    <property type="entry name" value="AB_hydrolase_fold"/>
</dbReference>
<dbReference type="Proteomes" id="UP000287171">
    <property type="component" value="Unassembled WGS sequence"/>
</dbReference>
<feature type="transmembrane region" description="Helical" evidence="1">
    <location>
        <begin position="7"/>
        <end position="27"/>
    </location>
</feature>
<dbReference type="Pfam" id="PF12695">
    <property type="entry name" value="Abhydrolase_5"/>
    <property type="match status" value="1"/>
</dbReference>
<gene>
    <name evidence="3" type="ORF">KDA_10050</name>
</gene>
<dbReference type="SUPFAM" id="SSF53474">
    <property type="entry name" value="alpha/beta-Hydrolases"/>
    <property type="match status" value="1"/>
</dbReference>
<accession>A0A402B2E0</accession>
<dbReference type="AlphaFoldDB" id="A0A402B2E0"/>
<protein>
    <submittedName>
        <fullName evidence="3">Thioesterase</fullName>
    </submittedName>
</protein>
<sequence>MHKIFRNAGRIGLILIVLALAYLLYYFKPLPATEPALAAMHSSTGVTVSTDSNTITFQPAKQATTGYIFYPGALVDPDAYAYYMHNLAEHQIATFIVKMPFGFALFDNERAASIIAAHPEIKHWVLGGHSLGGVSASIFTAEHANQVQGLVLYASYPASNISQQLPHTRVLSISGSQDGLATPAKIKVNKPLLPANTQYVVIQGSIHSYFGEYGHQSGDGDPKISRDDARTQILNHTLSFLQQIQ</sequence>